<evidence type="ECO:0000313" key="3">
    <source>
        <dbReference type="EMBL" id="ANQ10354.1"/>
    </source>
</evidence>
<feature type="transmembrane region" description="Helical" evidence="2">
    <location>
        <begin position="159"/>
        <end position="179"/>
    </location>
</feature>
<keyword evidence="4" id="KW-1185">Reference proteome</keyword>
<dbReference type="Proteomes" id="UP000092716">
    <property type="component" value="Chromosome 12"/>
</dbReference>
<feature type="transmembrane region" description="Helical" evidence="2">
    <location>
        <begin position="7"/>
        <end position="24"/>
    </location>
</feature>
<proteinExistence type="predicted"/>
<feature type="compositionally biased region" description="Basic and acidic residues" evidence="1">
    <location>
        <begin position="87"/>
        <end position="99"/>
    </location>
</feature>
<dbReference type="AlphaFoldDB" id="A0A1B1E5N9"/>
<gene>
    <name evidence="3" type="ORF">PCOAH_00040430</name>
</gene>
<dbReference type="GeneID" id="30910774"/>
<dbReference type="KEGG" id="pcot:PCOAH_00040430"/>
<keyword evidence="2" id="KW-0812">Transmembrane</keyword>
<feature type="transmembrane region" description="Helical" evidence="2">
    <location>
        <begin position="125"/>
        <end position="147"/>
    </location>
</feature>
<feature type="region of interest" description="Disordered" evidence="1">
    <location>
        <begin position="59"/>
        <end position="99"/>
    </location>
</feature>
<evidence type="ECO:0000313" key="4">
    <source>
        <dbReference type="Proteomes" id="UP000092716"/>
    </source>
</evidence>
<sequence>MAPLSRILILTFILIFWQYANYVIPLDILYDNGTSQNGSLNIITGRSLMSETEMRRPQKSKFLASPKGGPPGNTALDGKSKTSNSKTKSEESQCTKSKAMNEKMKNGRKGFFSKLAYASNKNKEWIFLALAIIFFYPVALYCIGLFVKTYNTLPPYSWTICYITVPIIMVYILLSALVGTCSWWK</sequence>
<accession>A0A1B1E5N9</accession>
<dbReference type="EMBL" id="CP016250">
    <property type="protein sequence ID" value="ANQ10354.1"/>
    <property type="molecule type" value="Genomic_DNA"/>
</dbReference>
<evidence type="ECO:0000256" key="2">
    <source>
        <dbReference type="SAM" id="Phobius"/>
    </source>
</evidence>
<organism evidence="3 4">
    <name type="scientific">Plasmodium coatneyi</name>
    <dbReference type="NCBI Taxonomy" id="208452"/>
    <lineage>
        <taxon>Eukaryota</taxon>
        <taxon>Sar</taxon>
        <taxon>Alveolata</taxon>
        <taxon>Apicomplexa</taxon>
        <taxon>Aconoidasida</taxon>
        <taxon>Haemosporida</taxon>
        <taxon>Plasmodiidae</taxon>
        <taxon>Plasmodium</taxon>
    </lineage>
</organism>
<name>A0A1B1E5N9_9APIC</name>
<evidence type="ECO:0000256" key="1">
    <source>
        <dbReference type="SAM" id="MobiDB-lite"/>
    </source>
</evidence>
<keyword evidence="2" id="KW-0472">Membrane</keyword>
<dbReference type="RefSeq" id="XP_019917049.1">
    <property type="nucleotide sequence ID" value="XM_020060831.1"/>
</dbReference>
<dbReference type="VEuPathDB" id="PlasmoDB:PCOAH_00040430"/>
<protein>
    <submittedName>
        <fullName evidence="3">Uncharacterized protein</fullName>
    </submittedName>
</protein>
<reference evidence="4" key="1">
    <citation type="submission" date="2016-06" db="EMBL/GenBank/DDBJ databases">
        <title>First high quality genome sequence of Plasmodium coatneyi using continuous long reads from single molecule, real-time sequencing.</title>
        <authorList>
            <person name="Chien J.-T."/>
            <person name="Pakala S.B."/>
            <person name="Geraldo J.A."/>
            <person name="Lapp S.A."/>
            <person name="Barnwell J.W."/>
            <person name="Kissinger J.C."/>
            <person name="Galinski M.R."/>
            <person name="Humphrey J.C."/>
        </authorList>
    </citation>
    <scope>NUCLEOTIDE SEQUENCE [LARGE SCALE GENOMIC DNA]</scope>
    <source>
        <strain evidence="4">Hackeri</strain>
    </source>
</reference>
<keyword evidence="2" id="KW-1133">Transmembrane helix</keyword>